<dbReference type="AlphaFoldDB" id="A0A854A863"/>
<proteinExistence type="predicted"/>
<gene>
    <name evidence="1" type="ORF">BOH74_04170</name>
</gene>
<organism evidence="1 2">
    <name type="scientific">Pseudomonas versuta</name>
    <dbReference type="NCBI Taxonomy" id="1788301"/>
    <lineage>
        <taxon>Bacteria</taxon>
        <taxon>Pseudomonadati</taxon>
        <taxon>Pseudomonadota</taxon>
        <taxon>Gammaproteobacteria</taxon>
        <taxon>Pseudomonadales</taxon>
        <taxon>Pseudomonadaceae</taxon>
        <taxon>Pseudomonas</taxon>
    </lineage>
</organism>
<dbReference type="Proteomes" id="UP000185990">
    <property type="component" value="Unassembled WGS sequence"/>
</dbReference>
<evidence type="ECO:0000313" key="2">
    <source>
        <dbReference type="Proteomes" id="UP000185990"/>
    </source>
</evidence>
<evidence type="ECO:0000313" key="1">
    <source>
        <dbReference type="EMBL" id="OKA28011.1"/>
    </source>
</evidence>
<dbReference type="EMBL" id="MPJD01000006">
    <property type="protein sequence ID" value="OKA28011.1"/>
    <property type="molecule type" value="Genomic_DNA"/>
</dbReference>
<comment type="caution">
    <text evidence="1">The sequence shown here is derived from an EMBL/GenBank/DDBJ whole genome shotgun (WGS) entry which is preliminary data.</text>
</comment>
<protein>
    <submittedName>
        <fullName evidence="1">Uncharacterized protein</fullName>
    </submittedName>
</protein>
<accession>A0A854A863</accession>
<name>A0A854A863_9PSED</name>
<reference evidence="1 2" key="1">
    <citation type="submission" date="2016-11" db="EMBL/GenBank/DDBJ databases">
        <title>Draft genome of Pseudomonas versuta A4R1.12.</title>
        <authorList>
            <person name="See-Too W.-S."/>
        </authorList>
    </citation>
    <scope>NUCLEOTIDE SEQUENCE [LARGE SCALE GENOMIC DNA]</scope>
    <source>
        <strain evidence="1 2">A4R1.12</strain>
    </source>
</reference>
<sequence length="436" mass="47617">MLRVKREFGSVFFFRAMQQMGLFLTVLMFAVVPQVSMAAEALVKGEFRPDRLNPQKNQFDLSKSQVSRYGYCAIVDKSFCPSRGILEMEIGGQPIVTYLPIPANSGGLKISGDGRWRSVDIVSAAGEHNTVQVRLAGGSIAFRPGRNAGAPSSQAWRSWLPAGVVAASEAEAYKLIFGHDNSRLGSCPNDGGRQNGTGYNIPLFLTLFPAGVAQTDCVGQNQYAIEVAYYDKSPHLYIEVLSPSPLSMIAGDYTGYINYRIGAGGDIDFGVGITDPELNIRFEFTVVHDFGVTFPGGSNLLSLVPEGGWMAWLQRGRKPTRLFRDQKFDLAASASFRMSVVCEYPEGASCGIRNDSGHQVPVDIGVTLPNFRDTSNQPVSKYPLASAVSPWFRHAGYYVGKATLHFEVPKADMETMLAHSGSRYSGNVTILFEPEF</sequence>
<dbReference type="RefSeq" id="WP_073509034.1">
    <property type="nucleotide sequence ID" value="NZ_MPJD01000006.1"/>
</dbReference>